<dbReference type="EMBL" id="MBLM01000121">
    <property type="protein sequence ID" value="OHV35456.1"/>
    <property type="molecule type" value="Genomic_DNA"/>
</dbReference>
<keyword evidence="3" id="KW-1185">Reference proteome</keyword>
<gene>
    <name evidence="2" type="ORF">CC117_19695</name>
</gene>
<dbReference type="PROSITE" id="PS51257">
    <property type="entry name" value="PROKAR_LIPOPROTEIN"/>
    <property type="match status" value="1"/>
</dbReference>
<name>A0A1S1QPG1_9ACTN</name>
<evidence type="ECO:0000313" key="2">
    <source>
        <dbReference type="EMBL" id="OHV35456.1"/>
    </source>
</evidence>
<sequence length="89" mass="9220">MKGTRAGLWALAVVALGVLLLGGCAQDDKIYVSNITDGHGRACTFVYTARDGSVGGGEGRDIDVSQLDCEYPPAGRMPGRPTTQPLSAP</sequence>
<evidence type="ECO:0000313" key="3">
    <source>
        <dbReference type="Proteomes" id="UP000179627"/>
    </source>
</evidence>
<organism evidence="2 3">
    <name type="scientific">Parafrankia colletiae</name>
    <dbReference type="NCBI Taxonomy" id="573497"/>
    <lineage>
        <taxon>Bacteria</taxon>
        <taxon>Bacillati</taxon>
        <taxon>Actinomycetota</taxon>
        <taxon>Actinomycetes</taxon>
        <taxon>Frankiales</taxon>
        <taxon>Frankiaceae</taxon>
        <taxon>Parafrankia</taxon>
    </lineage>
</organism>
<protein>
    <submittedName>
        <fullName evidence="2">Uncharacterized protein</fullName>
    </submittedName>
</protein>
<dbReference type="RefSeq" id="WP_071085620.1">
    <property type="nucleotide sequence ID" value="NZ_MBLM01000121.1"/>
</dbReference>
<comment type="caution">
    <text evidence="2">The sequence shown here is derived from an EMBL/GenBank/DDBJ whole genome shotgun (WGS) entry which is preliminary data.</text>
</comment>
<feature type="region of interest" description="Disordered" evidence="1">
    <location>
        <begin position="68"/>
        <end position="89"/>
    </location>
</feature>
<dbReference type="Proteomes" id="UP000179627">
    <property type="component" value="Unassembled WGS sequence"/>
</dbReference>
<proteinExistence type="predicted"/>
<evidence type="ECO:0000256" key="1">
    <source>
        <dbReference type="SAM" id="MobiDB-lite"/>
    </source>
</evidence>
<dbReference type="AlphaFoldDB" id="A0A1S1QPG1"/>
<accession>A0A1S1QPG1</accession>
<reference evidence="3" key="1">
    <citation type="submission" date="2016-07" db="EMBL/GenBank/DDBJ databases">
        <title>Sequence Frankia sp. strain CcI1.17.</title>
        <authorList>
            <person name="Ghodhbane-Gtari F."/>
            <person name="Swanson E."/>
            <person name="Gueddou A."/>
            <person name="Morris K."/>
            <person name="Hezbri K."/>
            <person name="Ktari A."/>
            <person name="Nouioui I."/>
            <person name="Abebe-Akele F."/>
            <person name="Simpson S."/>
            <person name="Thomas K."/>
            <person name="Gtari M."/>
            <person name="Tisa L.S."/>
            <person name="Hurst S."/>
        </authorList>
    </citation>
    <scope>NUCLEOTIDE SEQUENCE [LARGE SCALE GENOMIC DNA]</scope>
    <source>
        <strain evidence="3">Cc1.17</strain>
    </source>
</reference>
<dbReference type="OrthoDB" id="4247657at2"/>